<name>A0A5M4FC31_9ACTN</name>
<dbReference type="RefSeq" id="WP_149690125.1">
    <property type="nucleotide sequence ID" value="NZ_SDPQ02000003.1"/>
</dbReference>
<organism evidence="2 3">
    <name type="scientific">Aeromicrobium ginsengisoli</name>
    <dbReference type="NCBI Taxonomy" id="363867"/>
    <lineage>
        <taxon>Bacteria</taxon>
        <taxon>Bacillati</taxon>
        <taxon>Actinomycetota</taxon>
        <taxon>Actinomycetes</taxon>
        <taxon>Propionibacteriales</taxon>
        <taxon>Nocardioidaceae</taxon>
        <taxon>Aeromicrobium</taxon>
    </lineage>
</organism>
<evidence type="ECO:0000313" key="3">
    <source>
        <dbReference type="Proteomes" id="UP000380867"/>
    </source>
</evidence>
<dbReference type="OrthoDB" id="3745606at2"/>
<comment type="caution">
    <text evidence="2">The sequence shown here is derived from an EMBL/GenBank/DDBJ whole genome shotgun (WGS) entry which is preliminary data.</text>
</comment>
<keyword evidence="3" id="KW-1185">Reference proteome</keyword>
<accession>A0A5M4FC31</accession>
<dbReference type="EMBL" id="SDPQ02000003">
    <property type="protein sequence ID" value="KAA1395460.1"/>
    <property type="molecule type" value="Genomic_DNA"/>
</dbReference>
<dbReference type="AlphaFoldDB" id="A0A5M4FC31"/>
<gene>
    <name evidence="2" type="ORF">ESP70_014985</name>
</gene>
<evidence type="ECO:0000256" key="1">
    <source>
        <dbReference type="SAM" id="SignalP"/>
    </source>
</evidence>
<dbReference type="Proteomes" id="UP000380867">
    <property type="component" value="Unassembled WGS sequence"/>
</dbReference>
<keyword evidence="1" id="KW-0732">Signal</keyword>
<sequence length="254" mass="27226">MRKLFVILVAAAAILLPMQAAEAALPKYGVTSAVSTSTIDLGKTFVLSGTVSPNAKGKTVKIQRQYAGGSWTTILTKTLSSTSKYSATIKPTRAGPTKYRAVKTASSTRALGISATRTVTIYRWRNLVDLPGTYTPPTIFQGYLYVKGTYFPNSLSIKQGEYADWNLAGKGCNRLKVYIGIDDDSISGTTGTSFITDQGLDVINSEYNLEKGQSARYVLVSLATATIRFLPGLNSSSLTGSWMGYGSPQVHCSS</sequence>
<reference evidence="2" key="1">
    <citation type="submission" date="2019-09" db="EMBL/GenBank/DDBJ databases">
        <authorList>
            <person name="Li J."/>
        </authorList>
    </citation>
    <scope>NUCLEOTIDE SEQUENCE [LARGE SCALE GENOMIC DNA]</scope>
    <source>
        <strain evidence="2">JCM 14732</strain>
    </source>
</reference>
<feature type="signal peptide" evidence="1">
    <location>
        <begin position="1"/>
        <end position="23"/>
    </location>
</feature>
<evidence type="ECO:0000313" key="2">
    <source>
        <dbReference type="EMBL" id="KAA1395460.1"/>
    </source>
</evidence>
<protein>
    <submittedName>
        <fullName evidence="2">Uncharacterized protein</fullName>
    </submittedName>
</protein>
<feature type="chain" id="PRO_5024344010" evidence="1">
    <location>
        <begin position="24"/>
        <end position="254"/>
    </location>
</feature>
<proteinExistence type="predicted"/>